<sequence length="80" mass="8644">MPRLDRRRQDGMTLIEVLIALLILFISLLGSAGMQLSALKHTATALISTQDSFTAYSRLDQMRAEAAPLWSSAHVGAASS</sequence>
<dbReference type="RefSeq" id="WP_095030589.1">
    <property type="nucleotide sequence ID" value="NZ_NQKL01000019.1"/>
</dbReference>
<organism evidence="2 3">
    <name type="scientific">Pseudomonas fragi</name>
    <dbReference type="NCBI Taxonomy" id="296"/>
    <lineage>
        <taxon>Bacteria</taxon>
        <taxon>Pseudomonadati</taxon>
        <taxon>Pseudomonadota</taxon>
        <taxon>Gammaproteobacteria</taxon>
        <taxon>Pseudomonadales</taxon>
        <taxon>Pseudomonadaceae</taxon>
        <taxon>Pseudomonas</taxon>
    </lineage>
</organism>
<reference evidence="2 3" key="1">
    <citation type="submission" date="2017-08" db="EMBL/GenBank/DDBJ databases">
        <title>Genomic and metabolic characterisation of spoilage-associated Pseudomonas species.</title>
        <authorList>
            <person name="Stanborough T."/>
            <person name="Fegan N."/>
            <person name="Powell S.M."/>
            <person name="Singh T."/>
            <person name="Tamplin M.L."/>
            <person name="Chandry P.S."/>
        </authorList>
    </citation>
    <scope>NUCLEOTIDE SEQUENCE [LARGE SCALE GENOMIC DNA]</scope>
    <source>
        <strain evidence="2 3">F1820</strain>
    </source>
</reference>
<evidence type="ECO:0000313" key="2">
    <source>
        <dbReference type="EMBL" id="OZY40022.1"/>
    </source>
</evidence>
<proteinExistence type="predicted"/>
<dbReference type="Proteomes" id="UP000216113">
    <property type="component" value="Unassembled WGS sequence"/>
</dbReference>
<keyword evidence="1" id="KW-0472">Membrane</keyword>
<dbReference type="NCBIfam" id="TIGR02523">
    <property type="entry name" value="type_IV_pilV"/>
    <property type="match status" value="1"/>
</dbReference>
<evidence type="ECO:0000256" key="1">
    <source>
        <dbReference type="SAM" id="Phobius"/>
    </source>
</evidence>
<comment type="caution">
    <text evidence="2">The sequence shown here is derived from an EMBL/GenBank/DDBJ whole genome shotgun (WGS) entry which is preliminary data.</text>
</comment>
<keyword evidence="1" id="KW-1133">Transmembrane helix</keyword>
<gene>
    <name evidence="2" type="primary">pilV</name>
    <name evidence="2" type="ORF">CJF43_19655</name>
</gene>
<keyword evidence="1" id="KW-0812">Transmembrane</keyword>
<accession>A0A266LRH9</accession>
<dbReference type="EMBL" id="NQKL01000019">
    <property type="protein sequence ID" value="OZY40022.1"/>
    <property type="molecule type" value="Genomic_DNA"/>
</dbReference>
<evidence type="ECO:0000313" key="3">
    <source>
        <dbReference type="Proteomes" id="UP000216113"/>
    </source>
</evidence>
<feature type="transmembrane region" description="Helical" evidence="1">
    <location>
        <begin position="12"/>
        <end position="34"/>
    </location>
</feature>
<dbReference type="InterPro" id="IPR012902">
    <property type="entry name" value="N_methyl_site"/>
</dbReference>
<dbReference type="Pfam" id="PF07963">
    <property type="entry name" value="N_methyl"/>
    <property type="match status" value="1"/>
</dbReference>
<dbReference type="NCBIfam" id="TIGR02532">
    <property type="entry name" value="IV_pilin_GFxxxE"/>
    <property type="match status" value="1"/>
</dbReference>
<protein>
    <submittedName>
        <fullName evidence="2">Type IV pilus modification protein PilV</fullName>
    </submittedName>
</protein>
<dbReference type="InterPro" id="IPR013362">
    <property type="entry name" value="Pilus_4_PilV"/>
</dbReference>
<name>A0A266LRH9_PSEFR</name>
<dbReference type="AlphaFoldDB" id="A0A266LRH9"/>